<dbReference type="InterPro" id="IPR004358">
    <property type="entry name" value="Sig_transdc_His_kin-like_C"/>
</dbReference>
<dbReference type="Proteomes" id="UP000443582">
    <property type="component" value="Unassembled WGS sequence"/>
</dbReference>
<feature type="transmembrane region" description="Helical" evidence="6">
    <location>
        <begin position="129"/>
        <end position="151"/>
    </location>
</feature>
<proteinExistence type="predicted"/>
<evidence type="ECO:0000256" key="3">
    <source>
        <dbReference type="ARBA" id="ARBA00022679"/>
    </source>
</evidence>
<evidence type="ECO:0000256" key="4">
    <source>
        <dbReference type="ARBA" id="ARBA00022777"/>
    </source>
</evidence>
<feature type="transmembrane region" description="Helical" evidence="6">
    <location>
        <begin position="163"/>
        <end position="185"/>
    </location>
</feature>
<dbReference type="PANTHER" id="PTHR43711">
    <property type="entry name" value="TWO-COMPONENT HISTIDINE KINASE"/>
    <property type="match status" value="1"/>
</dbReference>
<feature type="domain" description="Histidine kinase" evidence="7">
    <location>
        <begin position="208"/>
        <end position="435"/>
    </location>
</feature>
<keyword evidence="6" id="KW-0812">Transmembrane</keyword>
<keyword evidence="4 8" id="KW-0418">Kinase</keyword>
<dbReference type="RefSeq" id="WP_133296840.1">
    <property type="nucleotide sequence ID" value="NZ_QDKL01000001.1"/>
</dbReference>
<sequence length="437" mass="49501">MMLRDKLIALLFGDLKNFSDQEVSHFRLYLLTVLLTAPLLWTHVLAAYVFTDIPAFYQLGIVCATIHLLSPLLYKVFRSFSLIFHAIMFAGFSHIVLWTHYTGGIYSVQPIWFTVLPLIAGVVGTRRDFIVWCVIPVVATLYYFVLNLNGFVFTNHLSQTGDIAARVFIMMGLIFLNTVYMFVFLTERDRFNKAIFEKSEQINTLLTLVGHDISNPLTVINLSQKKLFKLLEDNSDEEIEKCLARINSCTTGIGNILAQIRDLQSIKQGKVELKFEKVYINDVVDYLSKVFESKLQEKEIILNYDFKKYQNVYVMGNATALKYQILGNLLSNAIKFSERGKEIKITLEETIDGVHIHLVDEGVGIDETLLDILFESNAITSRQGTGGEKGTGFGMSIVKTFVELSHGTIAVKSRTKNDSPDNHGTHFQLSFKKALFS</sequence>
<comment type="caution">
    <text evidence="8">The sequence shown here is derived from an EMBL/GenBank/DDBJ whole genome shotgun (WGS) entry which is preliminary data.</text>
</comment>
<evidence type="ECO:0000256" key="6">
    <source>
        <dbReference type="SAM" id="Phobius"/>
    </source>
</evidence>
<dbReference type="SUPFAM" id="SSF55874">
    <property type="entry name" value="ATPase domain of HSP90 chaperone/DNA topoisomerase II/histidine kinase"/>
    <property type="match status" value="1"/>
</dbReference>
<evidence type="ECO:0000256" key="1">
    <source>
        <dbReference type="ARBA" id="ARBA00000085"/>
    </source>
</evidence>
<dbReference type="PROSITE" id="PS50109">
    <property type="entry name" value="HIS_KIN"/>
    <property type="match status" value="1"/>
</dbReference>
<evidence type="ECO:0000313" key="8">
    <source>
        <dbReference type="EMBL" id="RZF22253.1"/>
    </source>
</evidence>
<keyword evidence="9" id="KW-1185">Reference proteome</keyword>
<protein>
    <recommendedName>
        <fullName evidence="2">histidine kinase</fullName>
        <ecNumber evidence="2">2.7.13.3</ecNumber>
    </recommendedName>
</protein>
<dbReference type="InterPro" id="IPR050736">
    <property type="entry name" value="Sensor_HK_Regulatory"/>
</dbReference>
<feature type="transmembrane region" description="Helical" evidence="6">
    <location>
        <begin position="55"/>
        <end position="73"/>
    </location>
</feature>
<evidence type="ECO:0000313" key="9">
    <source>
        <dbReference type="Proteomes" id="UP000443582"/>
    </source>
</evidence>
<comment type="catalytic activity">
    <reaction evidence="1">
        <text>ATP + protein L-histidine = ADP + protein N-phospho-L-histidine.</text>
        <dbReference type="EC" id="2.7.13.3"/>
    </reaction>
</comment>
<dbReference type="InterPro" id="IPR036097">
    <property type="entry name" value="HisK_dim/P_sf"/>
</dbReference>
<keyword evidence="5" id="KW-0902">Two-component regulatory system</keyword>
<dbReference type="InterPro" id="IPR003594">
    <property type="entry name" value="HATPase_dom"/>
</dbReference>
<keyword evidence="3" id="KW-0808">Transferase</keyword>
<feature type="transmembrane region" description="Helical" evidence="6">
    <location>
        <begin position="80"/>
        <end position="98"/>
    </location>
</feature>
<dbReference type="PRINTS" id="PR00344">
    <property type="entry name" value="BCTRLSENSOR"/>
</dbReference>
<dbReference type="Gene3D" id="1.10.287.130">
    <property type="match status" value="1"/>
</dbReference>
<keyword evidence="6" id="KW-1133">Transmembrane helix</keyword>
<name>A0ABY0IH45_9BACT</name>
<dbReference type="GO" id="GO:0016301">
    <property type="term" value="F:kinase activity"/>
    <property type="evidence" value="ECO:0007669"/>
    <property type="project" value="UniProtKB-KW"/>
</dbReference>
<dbReference type="SMART" id="SM00387">
    <property type="entry name" value="HATPase_c"/>
    <property type="match status" value="1"/>
</dbReference>
<dbReference type="InterPro" id="IPR005467">
    <property type="entry name" value="His_kinase_dom"/>
</dbReference>
<feature type="transmembrane region" description="Helical" evidence="6">
    <location>
        <begin position="28"/>
        <end position="49"/>
    </location>
</feature>
<feature type="transmembrane region" description="Helical" evidence="6">
    <location>
        <begin position="104"/>
        <end position="122"/>
    </location>
</feature>
<dbReference type="SUPFAM" id="SSF47384">
    <property type="entry name" value="Homodimeric domain of signal transducing histidine kinase"/>
    <property type="match status" value="1"/>
</dbReference>
<reference evidence="9" key="1">
    <citation type="journal article" date="2019" name="Int. J. Syst. Evol. Microbiol.">
        <title>Halobacteriovorax valvorus sp. nov., a novel prokaryotic predator isolated from coastal seawater of China.</title>
        <authorList>
            <person name="Chen M.-X."/>
        </authorList>
    </citation>
    <scope>NUCLEOTIDE SEQUENCE [LARGE SCALE GENOMIC DNA]</scope>
    <source>
        <strain evidence="9">BL9</strain>
    </source>
</reference>
<organism evidence="8 9">
    <name type="scientific">Halobacteriovorax vibrionivorans</name>
    <dbReference type="NCBI Taxonomy" id="2152716"/>
    <lineage>
        <taxon>Bacteria</taxon>
        <taxon>Pseudomonadati</taxon>
        <taxon>Bdellovibrionota</taxon>
        <taxon>Bacteriovoracia</taxon>
        <taxon>Bacteriovoracales</taxon>
        <taxon>Halobacteriovoraceae</taxon>
        <taxon>Halobacteriovorax</taxon>
    </lineage>
</organism>
<evidence type="ECO:0000259" key="7">
    <source>
        <dbReference type="PROSITE" id="PS50109"/>
    </source>
</evidence>
<evidence type="ECO:0000256" key="2">
    <source>
        <dbReference type="ARBA" id="ARBA00012438"/>
    </source>
</evidence>
<keyword evidence="6" id="KW-0472">Membrane</keyword>
<accession>A0ABY0IH45</accession>
<evidence type="ECO:0000256" key="5">
    <source>
        <dbReference type="ARBA" id="ARBA00023012"/>
    </source>
</evidence>
<dbReference type="InterPro" id="IPR036890">
    <property type="entry name" value="HATPase_C_sf"/>
</dbReference>
<dbReference type="PANTHER" id="PTHR43711:SF26">
    <property type="entry name" value="SENSOR HISTIDINE KINASE RCSC"/>
    <property type="match status" value="1"/>
</dbReference>
<gene>
    <name evidence="8" type="ORF">DAY19_00365</name>
</gene>
<dbReference type="Pfam" id="PF02518">
    <property type="entry name" value="HATPase_c"/>
    <property type="match status" value="1"/>
</dbReference>
<dbReference type="EC" id="2.7.13.3" evidence="2"/>
<dbReference type="Gene3D" id="3.30.565.10">
    <property type="entry name" value="Histidine kinase-like ATPase, C-terminal domain"/>
    <property type="match status" value="1"/>
</dbReference>
<dbReference type="EMBL" id="QDKL01000001">
    <property type="protein sequence ID" value="RZF22253.1"/>
    <property type="molecule type" value="Genomic_DNA"/>
</dbReference>